<feature type="chain" id="PRO_5016428673" evidence="1">
    <location>
        <begin position="23"/>
        <end position="115"/>
    </location>
</feature>
<evidence type="ECO:0000313" key="3">
    <source>
        <dbReference type="Proteomes" id="UP000250235"/>
    </source>
</evidence>
<organism evidence="2 3">
    <name type="scientific">Dorcoceras hygrometricum</name>
    <dbReference type="NCBI Taxonomy" id="472368"/>
    <lineage>
        <taxon>Eukaryota</taxon>
        <taxon>Viridiplantae</taxon>
        <taxon>Streptophyta</taxon>
        <taxon>Embryophyta</taxon>
        <taxon>Tracheophyta</taxon>
        <taxon>Spermatophyta</taxon>
        <taxon>Magnoliopsida</taxon>
        <taxon>eudicotyledons</taxon>
        <taxon>Gunneridae</taxon>
        <taxon>Pentapetalae</taxon>
        <taxon>asterids</taxon>
        <taxon>lamiids</taxon>
        <taxon>Lamiales</taxon>
        <taxon>Gesneriaceae</taxon>
        <taxon>Didymocarpoideae</taxon>
        <taxon>Trichosporeae</taxon>
        <taxon>Loxocarpinae</taxon>
        <taxon>Dorcoceras</taxon>
    </lineage>
</organism>
<dbReference type="AlphaFoldDB" id="A0A2Z7B861"/>
<sequence length="115" mass="12319">MASKGLMFLGLLLAVMMIISSSKVSISARADPATRATLKWMDGMEGATTTRGAATTLRATTRAAATMKKNQEKETDIFTNPSQRSAGTGLTVRQFLPDVVIHNFLMNKVDVGPDS</sequence>
<proteinExistence type="predicted"/>
<gene>
    <name evidence="2" type="ORF">F511_41251</name>
</gene>
<keyword evidence="1" id="KW-0732">Signal</keyword>
<evidence type="ECO:0000313" key="2">
    <source>
        <dbReference type="EMBL" id="KZV30216.1"/>
    </source>
</evidence>
<evidence type="ECO:0000256" key="1">
    <source>
        <dbReference type="SAM" id="SignalP"/>
    </source>
</evidence>
<feature type="signal peptide" evidence="1">
    <location>
        <begin position="1"/>
        <end position="22"/>
    </location>
</feature>
<protein>
    <submittedName>
        <fullName evidence="2">Uncharacterized protein</fullName>
    </submittedName>
</protein>
<dbReference type="Proteomes" id="UP000250235">
    <property type="component" value="Unassembled WGS sequence"/>
</dbReference>
<accession>A0A2Z7B861</accession>
<name>A0A2Z7B861_9LAMI</name>
<dbReference type="EMBL" id="KV008397">
    <property type="protein sequence ID" value="KZV30216.1"/>
    <property type="molecule type" value="Genomic_DNA"/>
</dbReference>
<reference evidence="2 3" key="1">
    <citation type="journal article" date="2015" name="Proc. Natl. Acad. Sci. U.S.A.">
        <title>The resurrection genome of Boea hygrometrica: A blueprint for survival of dehydration.</title>
        <authorList>
            <person name="Xiao L."/>
            <person name="Yang G."/>
            <person name="Zhang L."/>
            <person name="Yang X."/>
            <person name="Zhao S."/>
            <person name="Ji Z."/>
            <person name="Zhou Q."/>
            <person name="Hu M."/>
            <person name="Wang Y."/>
            <person name="Chen M."/>
            <person name="Xu Y."/>
            <person name="Jin H."/>
            <person name="Xiao X."/>
            <person name="Hu G."/>
            <person name="Bao F."/>
            <person name="Hu Y."/>
            <person name="Wan P."/>
            <person name="Li L."/>
            <person name="Deng X."/>
            <person name="Kuang T."/>
            <person name="Xiang C."/>
            <person name="Zhu J.K."/>
            <person name="Oliver M.J."/>
            <person name="He Y."/>
        </authorList>
    </citation>
    <scope>NUCLEOTIDE SEQUENCE [LARGE SCALE GENOMIC DNA]</scope>
    <source>
        <strain evidence="3">cv. XS01</strain>
    </source>
</reference>
<keyword evidence="3" id="KW-1185">Reference proteome</keyword>